<feature type="domain" description="Glycosyltransferase subfamily 4-like N-terminal" evidence="4">
    <location>
        <begin position="27"/>
        <end position="188"/>
    </location>
</feature>
<gene>
    <name evidence="5" type="ORF">GPY61_24270</name>
</gene>
<sequence length="374" mass="40723">MSKSKAIKQTPGRKTRVLFVIPTLRGGGAERVMVTLLKILSRARFELVLAVVDMRDAVFAAELPDDVELVDLGCSRVRHAVPRIVALARARRPDVLFSTLGYLNLAIAMARPLLPRGTRLVARETAVVSQGILDYPYPRLVKALYRMFYGTLDRIVCQSEAMRDDVAATFGVPYSKMVVINNPVDVARVRTAAQAPLAQNDWLAYPVRLVAVGRMGREKGFDLLLEALAFLNEPGLGLAILGAGALEAELRAQAGRLGLSGRVHFAGYQANPYAWIARADAFVLSSRHEGFPNVVIEALACNRPVIATPAQGGTLEILRHYPAVVAREVSAPALADAIRTWLEQYRGEALAADVSRYSPDAIAAAYADVLEERV</sequence>
<evidence type="ECO:0000256" key="2">
    <source>
        <dbReference type="ARBA" id="ARBA00022679"/>
    </source>
</evidence>
<evidence type="ECO:0000313" key="5">
    <source>
        <dbReference type="EMBL" id="MVW63040.1"/>
    </source>
</evidence>
<dbReference type="GO" id="GO:0016757">
    <property type="term" value="F:glycosyltransferase activity"/>
    <property type="evidence" value="ECO:0007669"/>
    <property type="project" value="UniProtKB-KW"/>
</dbReference>
<dbReference type="PANTHER" id="PTHR12526">
    <property type="entry name" value="GLYCOSYLTRANSFERASE"/>
    <property type="match status" value="1"/>
</dbReference>
<protein>
    <submittedName>
        <fullName evidence="5">Glycosyltransferase</fullName>
    </submittedName>
</protein>
<dbReference type="Pfam" id="PF00534">
    <property type="entry name" value="Glycos_transf_1"/>
    <property type="match status" value="1"/>
</dbReference>
<feature type="domain" description="Glycosyl transferase family 1" evidence="3">
    <location>
        <begin position="209"/>
        <end position="349"/>
    </location>
</feature>
<keyword evidence="6" id="KW-1185">Reference proteome</keyword>
<dbReference type="PANTHER" id="PTHR12526:SF510">
    <property type="entry name" value="D-INOSITOL 3-PHOSPHATE GLYCOSYLTRANSFERASE"/>
    <property type="match status" value="1"/>
</dbReference>
<evidence type="ECO:0000256" key="1">
    <source>
        <dbReference type="ARBA" id="ARBA00022676"/>
    </source>
</evidence>
<dbReference type="AlphaFoldDB" id="A0A7X3G426"/>
<evidence type="ECO:0000313" key="6">
    <source>
        <dbReference type="Proteomes" id="UP000443353"/>
    </source>
</evidence>
<reference evidence="5 6" key="1">
    <citation type="submission" date="2019-12" db="EMBL/GenBank/DDBJ databases">
        <authorList>
            <person name="Li C."/>
            <person name="Zhao J."/>
        </authorList>
    </citation>
    <scope>NUCLEOTIDE SEQUENCE [LARGE SCALE GENOMIC DNA]</scope>
    <source>
        <strain evidence="5 6">NEAU-DD11</strain>
    </source>
</reference>
<dbReference type="InterPro" id="IPR028098">
    <property type="entry name" value="Glyco_trans_4-like_N"/>
</dbReference>
<keyword evidence="1" id="KW-0328">Glycosyltransferase</keyword>
<dbReference type="Pfam" id="PF13439">
    <property type="entry name" value="Glyco_transf_4"/>
    <property type="match status" value="1"/>
</dbReference>
<name>A0A7X3G426_9BURK</name>
<accession>A0A7X3G426</accession>
<comment type="caution">
    <text evidence="5">The sequence shown here is derived from an EMBL/GenBank/DDBJ whole genome shotgun (WGS) entry which is preliminary data.</text>
</comment>
<dbReference type="EMBL" id="WSES01000008">
    <property type="protein sequence ID" value="MVW63040.1"/>
    <property type="molecule type" value="Genomic_DNA"/>
</dbReference>
<evidence type="ECO:0000259" key="3">
    <source>
        <dbReference type="Pfam" id="PF00534"/>
    </source>
</evidence>
<dbReference type="SUPFAM" id="SSF53756">
    <property type="entry name" value="UDP-Glycosyltransferase/glycogen phosphorylase"/>
    <property type="match status" value="1"/>
</dbReference>
<proteinExistence type="predicted"/>
<dbReference type="CDD" id="cd03811">
    <property type="entry name" value="GT4_GT28_WabH-like"/>
    <property type="match status" value="1"/>
</dbReference>
<evidence type="ECO:0000259" key="4">
    <source>
        <dbReference type="Pfam" id="PF13439"/>
    </source>
</evidence>
<keyword evidence="2 5" id="KW-0808">Transferase</keyword>
<organism evidence="5 6">
    <name type="scientific">Massilia cellulosiltytica</name>
    <dbReference type="NCBI Taxonomy" id="2683234"/>
    <lineage>
        <taxon>Bacteria</taxon>
        <taxon>Pseudomonadati</taxon>
        <taxon>Pseudomonadota</taxon>
        <taxon>Betaproteobacteria</taxon>
        <taxon>Burkholderiales</taxon>
        <taxon>Oxalobacteraceae</taxon>
        <taxon>Telluria group</taxon>
        <taxon>Massilia</taxon>
    </lineage>
</organism>
<dbReference type="RefSeq" id="WP_160410160.1">
    <property type="nucleotide sequence ID" value="NZ_WSES01000008.1"/>
</dbReference>
<dbReference type="Gene3D" id="3.40.50.2000">
    <property type="entry name" value="Glycogen Phosphorylase B"/>
    <property type="match status" value="2"/>
</dbReference>
<dbReference type="InterPro" id="IPR001296">
    <property type="entry name" value="Glyco_trans_1"/>
</dbReference>
<dbReference type="Proteomes" id="UP000443353">
    <property type="component" value="Unassembled WGS sequence"/>
</dbReference>